<dbReference type="InterPro" id="IPR019301">
    <property type="entry name" value="Flagellar_prot_FlgJ_N"/>
</dbReference>
<proteinExistence type="predicted"/>
<keyword evidence="3" id="KW-0378">Hydrolase</keyword>
<name>A0A3N5EAP5_9ENTR</name>
<comment type="caution">
    <text evidence="3">The sequence shown here is derived from an EMBL/GenBank/DDBJ whole genome shotgun (WGS) entry which is preliminary data.</text>
</comment>
<dbReference type="GO" id="GO:0016787">
    <property type="term" value="F:hydrolase activity"/>
    <property type="evidence" value="ECO:0007669"/>
    <property type="project" value="UniProtKB-KW"/>
</dbReference>
<feature type="domain" description="Flagellar protein FlgJ N-terminal" evidence="2">
    <location>
        <begin position="43"/>
        <end position="93"/>
    </location>
</feature>
<sequence>MIDSLTARTSAIPGDFTGTQKAQNLGQAAEQFEALFLRSMLSQMRKASDVLAEGSNPFSSKQQNMMRDFYDDKLASMLASQRSSGIAALIIKQLGPQVEGMERALKLTGEGVALPAKEQELAPSILPVTR</sequence>
<evidence type="ECO:0000313" key="4">
    <source>
        <dbReference type="Proteomes" id="UP000268615"/>
    </source>
</evidence>
<evidence type="ECO:0000313" key="3">
    <source>
        <dbReference type="EMBL" id="RPH29443.1"/>
    </source>
</evidence>
<dbReference type="GO" id="GO:0044781">
    <property type="term" value="P:bacterial-type flagellum organization"/>
    <property type="evidence" value="ECO:0007669"/>
    <property type="project" value="UniProtKB-KW"/>
</dbReference>
<organism evidence="3 4">
    <name type="scientific">Buttiauxella warmboldiae</name>
    <dbReference type="NCBI Taxonomy" id="82993"/>
    <lineage>
        <taxon>Bacteria</taxon>
        <taxon>Pseudomonadati</taxon>
        <taxon>Pseudomonadota</taxon>
        <taxon>Gammaproteobacteria</taxon>
        <taxon>Enterobacterales</taxon>
        <taxon>Enterobacteriaceae</taxon>
        <taxon>Buttiauxella</taxon>
    </lineage>
</organism>
<dbReference type="EMBL" id="RPOH01000019">
    <property type="protein sequence ID" value="RPH29443.1"/>
    <property type="molecule type" value="Genomic_DNA"/>
</dbReference>
<protein>
    <submittedName>
        <fullName evidence="3">Peptidoglycan hydrolase</fullName>
    </submittedName>
</protein>
<keyword evidence="1" id="KW-1005">Bacterial flagellum biogenesis</keyword>
<dbReference type="Proteomes" id="UP000268615">
    <property type="component" value="Unassembled WGS sequence"/>
</dbReference>
<evidence type="ECO:0000259" key="2">
    <source>
        <dbReference type="Pfam" id="PF10135"/>
    </source>
</evidence>
<gene>
    <name evidence="3" type="ORF">EHN07_05765</name>
</gene>
<dbReference type="Pfam" id="PF10135">
    <property type="entry name" value="Rod-binding"/>
    <property type="match status" value="1"/>
</dbReference>
<dbReference type="OrthoDB" id="5767686at2"/>
<evidence type="ECO:0000256" key="1">
    <source>
        <dbReference type="ARBA" id="ARBA00022795"/>
    </source>
</evidence>
<reference evidence="3 4" key="1">
    <citation type="submission" date="2018-11" db="EMBL/GenBank/DDBJ databases">
        <title>Draft genome sequence of Buttiauxella warmboldiae CCUG 35512.</title>
        <authorList>
            <person name="Salva-Serra F."/>
            <person name="Marathe N."/>
            <person name="Moore E."/>
            <person name="Svensson L."/>
            <person name="Engstrom-Jakobsson H."/>
        </authorList>
    </citation>
    <scope>NUCLEOTIDE SEQUENCE [LARGE SCALE GENOMIC DNA]</scope>
    <source>
        <strain evidence="3 4">CCUG 35512</strain>
    </source>
</reference>
<keyword evidence="4" id="KW-1185">Reference proteome</keyword>
<accession>A0A3N5EAP5</accession>
<dbReference type="AlphaFoldDB" id="A0A3N5EAP5"/>